<accession>A0A4V4HGK4</accession>
<evidence type="ECO:0000313" key="3">
    <source>
        <dbReference type="Proteomes" id="UP000297245"/>
    </source>
</evidence>
<organism evidence="2 3">
    <name type="scientific">Dendrothele bispora (strain CBS 962.96)</name>
    <dbReference type="NCBI Taxonomy" id="1314807"/>
    <lineage>
        <taxon>Eukaryota</taxon>
        <taxon>Fungi</taxon>
        <taxon>Dikarya</taxon>
        <taxon>Basidiomycota</taxon>
        <taxon>Agaricomycotina</taxon>
        <taxon>Agaricomycetes</taxon>
        <taxon>Agaricomycetidae</taxon>
        <taxon>Agaricales</taxon>
        <taxon>Agaricales incertae sedis</taxon>
        <taxon>Dendrothele</taxon>
    </lineage>
</organism>
<evidence type="ECO:0000256" key="1">
    <source>
        <dbReference type="SAM" id="MobiDB-lite"/>
    </source>
</evidence>
<sequence length="78" mass="9047">MPPIMDIDSSDVNSPIEILEIPENLEIYDSDTGRRNQFTRRMDMEDESMDTEEKEETEEKEDAEAAHREEQEVSNVGV</sequence>
<evidence type="ECO:0000313" key="2">
    <source>
        <dbReference type="EMBL" id="THU99185.1"/>
    </source>
</evidence>
<dbReference type="AlphaFoldDB" id="A0A4V4HGK4"/>
<feature type="compositionally biased region" description="Acidic residues" evidence="1">
    <location>
        <begin position="44"/>
        <end position="62"/>
    </location>
</feature>
<dbReference type="Proteomes" id="UP000297245">
    <property type="component" value="Unassembled WGS sequence"/>
</dbReference>
<gene>
    <name evidence="2" type="ORF">K435DRAFT_964536</name>
</gene>
<protein>
    <submittedName>
        <fullName evidence="2">Uncharacterized protein</fullName>
    </submittedName>
</protein>
<dbReference type="EMBL" id="ML179123">
    <property type="protein sequence ID" value="THU99185.1"/>
    <property type="molecule type" value="Genomic_DNA"/>
</dbReference>
<proteinExistence type="predicted"/>
<feature type="region of interest" description="Disordered" evidence="1">
    <location>
        <begin position="30"/>
        <end position="78"/>
    </location>
</feature>
<keyword evidence="3" id="KW-1185">Reference proteome</keyword>
<reference evidence="2 3" key="1">
    <citation type="journal article" date="2019" name="Nat. Ecol. Evol.">
        <title>Megaphylogeny resolves global patterns of mushroom evolution.</title>
        <authorList>
            <person name="Varga T."/>
            <person name="Krizsan K."/>
            <person name="Foldi C."/>
            <person name="Dima B."/>
            <person name="Sanchez-Garcia M."/>
            <person name="Sanchez-Ramirez S."/>
            <person name="Szollosi G.J."/>
            <person name="Szarkandi J.G."/>
            <person name="Papp V."/>
            <person name="Albert L."/>
            <person name="Andreopoulos W."/>
            <person name="Angelini C."/>
            <person name="Antonin V."/>
            <person name="Barry K.W."/>
            <person name="Bougher N.L."/>
            <person name="Buchanan P."/>
            <person name="Buyck B."/>
            <person name="Bense V."/>
            <person name="Catcheside P."/>
            <person name="Chovatia M."/>
            <person name="Cooper J."/>
            <person name="Damon W."/>
            <person name="Desjardin D."/>
            <person name="Finy P."/>
            <person name="Geml J."/>
            <person name="Haridas S."/>
            <person name="Hughes K."/>
            <person name="Justo A."/>
            <person name="Karasinski D."/>
            <person name="Kautmanova I."/>
            <person name="Kiss B."/>
            <person name="Kocsube S."/>
            <person name="Kotiranta H."/>
            <person name="LaButti K.M."/>
            <person name="Lechner B.E."/>
            <person name="Liimatainen K."/>
            <person name="Lipzen A."/>
            <person name="Lukacs Z."/>
            <person name="Mihaltcheva S."/>
            <person name="Morgado L.N."/>
            <person name="Niskanen T."/>
            <person name="Noordeloos M.E."/>
            <person name="Ohm R.A."/>
            <person name="Ortiz-Santana B."/>
            <person name="Ovrebo C."/>
            <person name="Racz N."/>
            <person name="Riley R."/>
            <person name="Savchenko A."/>
            <person name="Shiryaev A."/>
            <person name="Soop K."/>
            <person name="Spirin V."/>
            <person name="Szebenyi C."/>
            <person name="Tomsovsky M."/>
            <person name="Tulloss R.E."/>
            <person name="Uehling J."/>
            <person name="Grigoriev I.V."/>
            <person name="Vagvolgyi C."/>
            <person name="Papp T."/>
            <person name="Martin F.M."/>
            <person name="Miettinen O."/>
            <person name="Hibbett D.S."/>
            <person name="Nagy L.G."/>
        </authorList>
    </citation>
    <scope>NUCLEOTIDE SEQUENCE [LARGE SCALE GENOMIC DNA]</scope>
    <source>
        <strain evidence="2 3">CBS 962.96</strain>
    </source>
</reference>
<name>A0A4V4HGK4_DENBC</name>